<protein>
    <submittedName>
        <fullName evidence="2">BID domain-containing T4SS effector</fullName>
    </submittedName>
</protein>
<dbReference type="KEGG" id="barn:D1092_06065"/>
<dbReference type="AlphaFoldDB" id="A0A5B9D2C3"/>
<feature type="region of interest" description="Disordered" evidence="1">
    <location>
        <begin position="330"/>
        <end position="389"/>
    </location>
</feature>
<feature type="compositionally biased region" description="Basic and acidic residues" evidence="1">
    <location>
        <begin position="336"/>
        <end position="352"/>
    </location>
</feature>
<dbReference type="Proteomes" id="UP000321311">
    <property type="component" value="Chromosome"/>
</dbReference>
<dbReference type="OrthoDB" id="7922813at2"/>
<dbReference type="RefSeq" id="WP_120122614.1">
    <property type="nucleotide sequence ID" value="NZ_CP031844.2"/>
</dbReference>
<evidence type="ECO:0000313" key="2">
    <source>
        <dbReference type="EMBL" id="QEE12550.1"/>
    </source>
</evidence>
<feature type="compositionally biased region" description="Basic and acidic residues" evidence="1">
    <location>
        <begin position="161"/>
        <end position="175"/>
    </location>
</feature>
<gene>
    <name evidence="2" type="ORF">D1092_06065</name>
</gene>
<sequence length="389" mass="43416">MKKSSPQPDPQNPETQNPDPLYAQVNKQPHRRGGPRIPSPEEIQAANRRQPLQGASPYDTPRGRSNAQENTPYNTPRTGTGGYDTPLSQQPQETPYAPQYPLGATRAAAAAIVGRGSREPSPENPTNPYAVVNLGTGETEFQERINPLYDSPNGSTQDLRTSQRPEEHLYAEIDPRTQSGRSPHKPIESVYAMLGVGAGGGQEPQQRENPLYEGVGRAATPPPQTPKDVVTSKLLQHEEFQYGVRETQEWCKVVYGNQHALNEQLSKILENPQGADRVLWDLAAHPESAGKLAGRQVLGVKSPDRKAAEEGFSPLCSALERHIDKTKKLHKQFTNELERERGEKQESPERDEHRRHHHRRHHARGQNPDSPEHSPQRQRHGEKGMAYAM</sequence>
<reference evidence="3" key="1">
    <citation type="submission" date="2019-07" db="EMBL/GenBank/DDBJ databases">
        <title>Bartonella kosoyii sp. nov. and Bartonella krasnovii sp. nov., two novel members of the Bartonella elizabethae complex sensu lato, isolated from black rats and wild desert rodent-fleas.</title>
        <authorList>
            <person name="Gutierrez R."/>
            <person name="Shalit T."/>
            <person name="Markus B."/>
            <person name="Yuan C."/>
            <person name="Nachum-Biala Y."/>
            <person name="Elad D."/>
            <person name="Harrus S."/>
        </authorList>
    </citation>
    <scope>NUCLEOTIDE SEQUENCE [LARGE SCALE GENOMIC DNA]</scope>
    <source>
        <strain evidence="3">OE 1-1</strain>
    </source>
</reference>
<feature type="compositionally biased region" description="Basic and acidic residues" evidence="1">
    <location>
        <begin position="370"/>
        <end position="383"/>
    </location>
</feature>
<feature type="region of interest" description="Disordered" evidence="1">
    <location>
        <begin position="146"/>
        <end position="184"/>
    </location>
</feature>
<evidence type="ECO:0000256" key="1">
    <source>
        <dbReference type="SAM" id="MobiDB-lite"/>
    </source>
</evidence>
<dbReference type="GeneID" id="71061713"/>
<name>A0A5B9D2C3_9HYPH</name>
<feature type="compositionally biased region" description="Polar residues" evidence="1">
    <location>
        <begin position="63"/>
        <end position="78"/>
    </location>
</feature>
<organism evidence="2 3">
    <name type="scientific">Bartonella krasnovii</name>
    <dbReference type="NCBI Taxonomy" id="2267275"/>
    <lineage>
        <taxon>Bacteria</taxon>
        <taxon>Pseudomonadati</taxon>
        <taxon>Pseudomonadota</taxon>
        <taxon>Alphaproteobacteria</taxon>
        <taxon>Hyphomicrobiales</taxon>
        <taxon>Bartonellaceae</taxon>
        <taxon>Bartonella</taxon>
    </lineage>
</organism>
<dbReference type="NCBIfam" id="NF033856">
    <property type="entry name" value="T4SS_effec_BID"/>
    <property type="match status" value="1"/>
</dbReference>
<feature type="compositionally biased region" description="Basic residues" evidence="1">
    <location>
        <begin position="353"/>
        <end position="364"/>
    </location>
</feature>
<proteinExistence type="predicted"/>
<accession>A0A5B9D2C3</accession>
<evidence type="ECO:0000313" key="3">
    <source>
        <dbReference type="Proteomes" id="UP000321311"/>
    </source>
</evidence>
<feature type="compositionally biased region" description="Polar residues" evidence="1">
    <location>
        <begin position="1"/>
        <end position="18"/>
    </location>
</feature>
<dbReference type="EMBL" id="CP031844">
    <property type="protein sequence ID" value="QEE12550.1"/>
    <property type="molecule type" value="Genomic_DNA"/>
</dbReference>
<feature type="region of interest" description="Disordered" evidence="1">
    <location>
        <begin position="1"/>
        <end position="99"/>
    </location>
</feature>